<dbReference type="HAMAP" id="MF_01464_B">
    <property type="entry name" value="SecF_B"/>
    <property type="match status" value="1"/>
</dbReference>
<comment type="subunit">
    <text evidence="9">Forms a complex with SecD. Part of the essential Sec protein translocation apparatus which comprises SecA, SecYEG and auxiliary proteins SecDF-YajC and YidC.</text>
</comment>
<protein>
    <recommendedName>
        <fullName evidence="9">Protein-export membrane protein SecF</fullName>
    </recommendedName>
</protein>
<dbReference type="PRINTS" id="PR01755">
    <property type="entry name" value="SECFTRNLCASE"/>
</dbReference>
<evidence type="ECO:0000256" key="8">
    <source>
        <dbReference type="ARBA" id="ARBA00023136"/>
    </source>
</evidence>
<evidence type="ECO:0000256" key="5">
    <source>
        <dbReference type="ARBA" id="ARBA00022927"/>
    </source>
</evidence>
<name>A0A450VGE8_9GAMM</name>
<dbReference type="InterPro" id="IPR022813">
    <property type="entry name" value="SecD/SecF_arch_bac"/>
</dbReference>
<dbReference type="GO" id="GO:0065002">
    <property type="term" value="P:intracellular protein transmembrane transport"/>
    <property type="evidence" value="ECO:0007669"/>
    <property type="project" value="UniProtKB-UniRule"/>
</dbReference>
<dbReference type="GO" id="GO:0015450">
    <property type="term" value="F:protein-transporting ATPase activity"/>
    <property type="evidence" value="ECO:0007669"/>
    <property type="project" value="InterPro"/>
</dbReference>
<dbReference type="Gene3D" id="1.20.1640.10">
    <property type="entry name" value="Multidrug efflux transporter AcrB transmembrane domain"/>
    <property type="match status" value="1"/>
</dbReference>
<dbReference type="SUPFAM" id="SSF82866">
    <property type="entry name" value="Multidrug efflux transporter AcrB transmembrane domain"/>
    <property type="match status" value="1"/>
</dbReference>
<evidence type="ECO:0000256" key="1">
    <source>
        <dbReference type="ARBA" id="ARBA00004651"/>
    </source>
</evidence>
<dbReference type="Pfam" id="PF02355">
    <property type="entry name" value="SecD_SecF_C"/>
    <property type="match status" value="1"/>
</dbReference>
<dbReference type="InterPro" id="IPR022646">
    <property type="entry name" value="SecD/SecF_CS"/>
</dbReference>
<organism evidence="11">
    <name type="scientific">Candidatus Kentrum eta</name>
    <dbReference type="NCBI Taxonomy" id="2126337"/>
    <lineage>
        <taxon>Bacteria</taxon>
        <taxon>Pseudomonadati</taxon>
        <taxon>Pseudomonadota</taxon>
        <taxon>Gammaproteobacteria</taxon>
        <taxon>Candidatus Kentrum</taxon>
    </lineage>
</organism>
<dbReference type="GO" id="GO:0005886">
    <property type="term" value="C:plasma membrane"/>
    <property type="evidence" value="ECO:0007669"/>
    <property type="project" value="UniProtKB-SubCell"/>
</dbReference>
<dbReference type="Pfam" id="PF07549">
    <property type="entry name" value="Sec_GG"/>
    <property type="match status" value="1"/>
</dbReference>
<keyword evidence="3 9" id="KW-1003">Cell membrane</keyword>
<dbReference type="InterPro" id="IPR055344">
    <property type="entry name" value="SecD_SecF_C_bact"/>
</dbReference>
<dbReference type="GO" id="GO:0006605">
    <property type="term" value="P:protein targeting"/>
    <property type="evidence" value="ECO:0007669"/>
    <property type="project" value="UniProtKB-UniRule"/>
</dbReference>
<gene>
    <name evidence="9" type="primary">secF</name>
    <name evidence="12" type="ORF">BECKH772A_GA0070896_103671</name>
    <name evidence="11" type="ORF">BECKH772B_GA0070898_103871</name>
    <name evidence="13" type="ORF">BECKH772C_GA0070978_103821</name>
</gene>
<dbReference type="EMBL" id="CAADFI010000387">
    <property type="protein sequence ID" value="VFK03876.1"/>
    <property type="molecule type" value="Genomic_DNA"/>
</dbReference>
<keyword evidence="2 9" id="KW-0813">Transport</keyword>
<dbReference type="EMBL" id="CAADFG010000367">
    <property type="protein sequence ID" value="VFK03934.1"/>
    <property type="molecule type" value="Genomic_DNA"/>
</dbReference>
<keyword evidence="8 9" id="KW-0472">Membrane</keyword>
<comment type="similarity">
    <text evidence="9">Belongs to the SecD/SecF family. SecF subfamily.</text>
</comment>
<evidence type="ECO:0000313" key="12">
    <source>
        <dbReference type="EMBL" id="VFK03934.1"/>
    </source>
</evidence>
<feature type="transmembrane region" description="Helical" evidence="9">
    <location>
        <begin position="162"/>
        <end position="185"/>
    </location>
</feature>
<feature type="transmembrane region" description="Helical" evidence="9">
    <location>
        <begin position="20"/>
        <end position="39"/>
    </location>
</feature>
<dbReference type="NCBIfam" id="TIGR00966">
    <property type="entry name" value="transloc_SecF"/>
    <property type="match status" value="1"/>
</dbReference>
<evidence type="ECO:0000256" key="6">
    <source>
        <dbReference type="ARBA" id="ARBA00022989"/>
    </source>
</evidence>
<dbReference type="AlphaFoldDB" id="A0A450VGE8"/>
<dbReference type="GO" id="GO:0043952">
    <property type="term" value="P:protein transport by the Sec complex"/>
    <property type="evidence" value="ECO:0007669"/>
    <property type="project" value="UniProtKB-UniRule"/>
</dbReference>
<keyword evidence="7 9" id="KW-0811">Translocation</keyword>
<keyword evidence="5 9" id="KW-0653">Protein transport</keyword>
<dbReference type="NCBIfam" id="TIGR00916">
    <property type="entry name" value="2A0604s01"/>
    <property type="match status" value="1"/>
</dbReference>
<keyword evidence="4 9" id="KW-0812">Transmembrane</keyword>
<proteinExistence type="inferred from homology"/>
<keyword evidence="6 9" id="KW-1133">Transmembrane helix</keyword>
<dbReference type="PANTHER" id="PTHR30081">
    <property type="entry name" value="PROTEIN-EXPORT MEMBRANE PROTEIN SEC"/>
    <property type="match status" value="1"/>
</dbReference>
<evidence type="ECO:0000256" key="3">
    <source>
        <dbReference type="ARBA" id="ARBA00022475"/>
    </source>
</evidence>
<dbReference type="InterPro" id="IPR005665">
    <property type="entry name" value="SecF_bac"/>
</dbReference>
<feature type="transmembrane region" description="Helical" evidence="9">
    <location>
        <begin position="241"/>
        <end position="262"/>
    </location>
</feature>
<reference evidence="11" key="1">
    <citation type="submission" date="2019-02" db="EMBL/GenBank/DDBJ databases">
        <authorList>
            <person name="Gruber-Vodicka R. H."/>
            <person name="Seah K. B. B."/>
        </authorList>
    </citation>
    <scope>NUCLEOTIDE SEQUENCE</scope>
    <source>
        <strain evidence="13">BECK_SA2B12</strain>
        <strain evidence="12">BECK_SA2B15</strain>
        <strain evidence="11">BECK_SA2B20</strain>
    </source>
</reference>
<evidence type="ECO:0000256" key="9">
    <source>
        <dbReference type="HAMAP-Rule" id="MF_01464"/>
    </source>
</evidence>
<feature type="transmembrane region" description="Helical" evidence="9">
    <location>
        <begin position="191"/>
        <end position="210"/>
    </location>
</feature>
<evidence type="ECO:0000256" key="2">
    <source>
        <dbReference type="ARBA" id="ARBA00022448"/>
    </source>
</evidence>
<comment type="function">
    <text evidence="9">Part of the Sec protein translocase complex. Interacts with the SecYEG preprotein conducting channel. SecDF uses the proton motive force (PMF) to complete protein translocation after the ATP-dependent function of SecA.</text>
</comment>
<evidence type="ECO:0000256" key="4">
    <source>
        <dbReference type="ARBA" id="ARBA00022692"/>
    </source>
</evidence>
<evidence type="ECO:0000313" key="11">
    <source>
        <dbReference type="EMBL" id="VFK03876.1"/>
    </source>
</evidence>
<dbReference type="InterPro" id="IPR048634">
    <property type="entry name" value="SecD_SecF_C"/>
</dbReference>
<feature type="domain" description="Protein export membrane protein SecD/SecF C-terminal" evidence="10">
    <location>
        <begin position="111"/>
        <end position="291"/>
    </location>
</feature>
<feature type="transmembrane region" description="Helical" evidence="9">
    <location>
        <begin position="138"/>
        <end position="155"/>
    </location>
</feature>
<evidence type="ECO:0000256" key="7">
    <source>
        <dbReference type="ARBA" id="ARBA00023010"/>
    </source>
</evidence>
<evidence type="ECO:0000259" key="10">
    <source>
        <dbReference type="Pfam" id="PF02355"/>
    </source>
</evidence>
<feature type="transmembrane region" description="Helical" evidence="9">
    <location>
        <begin position="268"/>
        <end position="293"/>
    </location>
</feature>
<comment type="subcellular location">
    <subcellularLocation>
        <location evidence="1 9">Cell membrane</location>
        <topology evidence="1 9">Multi-pass membrane protein</topology>
    </subcellularLocation>
</comment>
<evidence type="ECO:0000313" key="13">
    <source>
        <dbReference type="EMBL" id="VFK06888.1"/>
    </source>
</evidence>
<accession>A0A450VGE8</accession>
<sequence>MQLFRKTTHIDFMGQRKVAMIFSTALILFSLTSLALRGLNFGIDFTGGTIVEIAYPQPVDLNDVRAHLEGIGFTRAVVQYFGTTRDVLVRLPPREDIDKATLSNRIIRELEAQADTSLDMRRIEFVGPQVGKELTEQGGLAMLVALAAILVYVALRFEYRFALGSIVALIHDVIITLGFFSAFFLEFNLTVLAAILAVIGYSLNDTIVVFDRIRENFRKLRKGIAIDIINTSLNQTIARTLITSLTTLLVLITLFFLGGQLIHGFSSALIIGVFIGTYSSIYVASTTVLAFGISKADLMVPPKEGAEADGRVRE</sequence>
<dbReference type="PANTHER" id="PTHR30081:SF8">
    <property type="entry name" value="PROTEIN TRANSLOCASE SUBUNIT SECF"/>
    <property type="match status" value="1"/>
</dbReference>
<dbReference type="EMBL" id="CAADFJ010000382">
    <property type="protein sequence ID" value="VFK06888.1"/>
    <property type="molecule type" value="Genomic_DNA"/>
</dbReference>
<dbReference type="InterPro" id="IPR022645">
    <property type="entry name" value="SecD/SecF_bac"/>
</dbReference>